<dbReference type="Proteomes" id="UP000007801">
    <property type="component" value="Unassembled WGS sequence"/>
</dbReference>
<evidence type="ECO:0000313" key="2">
    <source>
        <dbReference type="Proteomes" id="UP000007801"/>
    </source>
</evidence>
<dbReference type="PANTHER" id="PTHR20898:SF0">
    <property type="entry name" value="DAEDALUS ON 3-RELATED"/>
    <property type="match status" value="1"/>
</dbReference>
<dbReference type="AlphaFoldDB" id="B3MFS5"/>
<dbReference type="STRING" id="7217.B3MFS5"/>
<dbReference type="PANTHER" id="PTHR20898">
    <property type="entry name" value="DAEDALUS ON 3-RELATED-RELATED"/>
    <property type="match status" value="1"/>
</dbReference>
<dbReference type="GeneID" id="6502509"/>
<accession>B3MFS5</accession>
<dbReference type="Pfam" id="PF06477">
    <property type="entry name" value="DUF1091"/>
    <property type="match status" value="1"/>
</dbReference>
<dbReference type="HOGENOM" id="CLU_116900_1_1_1"/>
<dbReference type="KEGG" id="dan:6502509"/>
<dbReference type="SMART" id="SM00697">
    <property type="entry name" value="DM8"/>
    <property type="match status" value="1"/>
</dbReference>
<name>B3MFS5_DROAN</name>
<keyword evidence="2" id="KW-1185">Reference proteome</keyword>
<evidence type="ECO:0008006" key="3">
    <source>
        <dbReference type="Google" id="ProtNLM"/>
    </source>
</evidence>
<dbReference type="OrthoDB" id="7912113at2759"/>
<sequence length="161" mass="18822">MVEAPHVKLTNVVCEVYNKSWVAVHYCRLKAYSRNKTSLHINATVFEPANNISVRIKFMKKANGYKPFLYDFVVDGCQFMRRRNHPVAKIIWNLIKDVSTVNHSCPYVGYQAISDFYVINNFPVVLPSGDYLLMLTWIFYGKRQFATNVYFRFVEDLAPKH</sequence>
<dbReference type="eggNOG" id="ENOG502RTNF">
    <property type="taxonomic scope" value="Eukaryota"/>
</dbReference>
<gene>
    <name evidence="1" type="primary">Dana\GF19766</name>
    <name evidence="1" type="synonym">dana_GLEANR_22172</name>
    <name evidence="1" type="ORF">GF19766</name>
</gene>
<protein>
    <recommendedName>
        <fullName evidence="3">MD-2-related lipid-recognition domain-containing protein</fullName>
    </recommendedName>
</protein>
<dbReference type="InterPro" id="IPR010512">
    <property type="entry name" value="DUF1091"/>
</dbReference>
<organism evidence="1 2">
    <name type="scientific">Drosophila ananassae</name>
    <name type="common">Fruit fly</name>
    <dbReference type="NCBI Taxonomy" id="7217"/>
    <lineage>
        <taxon>Eukaryota</taxon>
        <taxon>Metazoa</taxon>
        <taxon>Ecdysozoa</taxon>
        <taxon>Arthropoda</taxon>
        <taxon>Hexapoda</taxon>
        <taxon>Insecta</taxon>
        <taxon>Pterygota</taxon>
        <taxon>Neoptera</taxon>
        <taxon>Endopterygota</taxon>
        <taxon>Diptera</taxon>
        <taxon>Brachycera</taxon>
        <taxon>Muscomorpha</taxon>
        <taxon>Ephydroidea</taxon>
        <taxon>Drosophilidae</taxon>
        <taxon>Drosophila</taxon>
        <taxon>Sophophora</taxon>
    </lineage>
</organism>
<dbReference type="EMBL" id="CH902619">
    <property type="protein sequence ID" value="EDV37765.2"/>
    <property type="molecule type" value="Genomic_DNA"/>
</dbReference>
<reference evidence="1 2" key="1">
    <citation type="journal article" date="2007" name="Nature">
        <title>Evolution of genes and genomes on the Drosophila phylogeny.</title>
        <authorList>
            <consortium name="Drosophila 12 Genomes Consortium"/>
            <person name="Clark A.G."/>
            <person name="Eisen M.B."/>
            <person name="Smith D.R."/>
            <person name="Bergman C.M."/>
            <person name="Oliver B."/>
            <person name="Markow T.A."/>
            <person name="Kaufman T.C."/>
            <person name="Kellis M."/>
            <person name="Gelbart W."/>
            <person name="Iyer V.N."/>
            <person name="Pollard D.A."/>
            <person name="Sackton T.B."/>
            <person name="Larracuente A.M."/>
            <person name="Singh N.D."/>
            <person name="Abad J.P."/>
            <person name="Abt D.N."/>
            <person name="Adryan B."/>
            <person name="Aguade M."/>
            <person name="Akashi H."/>
            <person name="Anderson W.W."/>
            <person name="Aquadro C.F."/>
            <person name="Ardell D.H."/>
            <person name="Arguello R."/>
            <person name="Artieri C.G."/>
            <person name="Barbash D.A."/>
            <person name="Barker D."/>
            <person name="Barsanti P."/>
            <person name="Batterham P."/>
            <person name="Batzoglou S."/>
            <person name="Begun D."/>
            <person name="Bhutkar A."/>
            <person name="Blanco E."/>
            <person name="Bosak S.A."/>
            <person name="Bradley R.K."/>
            <person name="Brand A.D."/>
            <person name="Brent M.R."/>
            <person name="Brooks A.N."/>
            <person name="Brown R.H."/>
            <person name="Butlin R.K."/>
            <person name="Caggese C."/>
            <person name="Calvi B.R."/>
            <person name="Bernardo de Carvalho A."/>
            <person name="Caspi A."/>
            <person name="Castrezana S."/>
            <person name="Celniker S.E."/>
            <person name="Chang J.L."/>
            <person name="Chapple C."/>
            <person name="Chatterji S."/>
            <person name="Chinwalla A."/>
            <person name="Civetta A."/>
            <person name="Clifton S.W."/>
            <person name="Comeron J.M."/>
            <person name="Costello J.C."/>
            <person name="Coyne J.A."/>
            <person name="Daub J."/>
            <person name="David R.G."/>
            <person name="Delcher A.L."/>
            <person name="Delehaunty K."/>
            <person name="Do C.B."/>
            <person name="Ebling H."/>
            <person name="Edwards K."/>
            <person name="Eickbush T."/>
            <person name="Evans J.D."/>
            <person name="Filipski A."/>
            <person name="Findeiss S."/>
            <person name="Freyhult E."/>
            <person name="Fulton L."/>
            <person name="Fulton R."/>
            <person name="Garcia A.C."/>
            <person name="Gardiner A."/>
            <person name="Garfield D.A."/>
            <person name="Garvin B.E."/>
            <person name="Gibson G."/>
            <person name="Gilbert D."/>
            <person name="Gnerre S."/>
            <person name="Godfrey J."/>
            <person name="Good R."/>
            <person name="Gotea V."/>
            <person name="Gravely B."/>
            <person name="Greenberg A.J."/>
            <person name="Griffiths-Jones S."/>
            <person name="Gross S."/>
            <person name="Guigo R."/>
            <person name="Gustafson E.A."/>
            <person name="Haerty W."/>
            <person name="Hahn M.W."/>
            <person name="Halligan D.L."/>
            <person name="Halpern A.L."/>
            <person name="Halter G.M."/>
            <person name="Han M.V."/>
            <person name="Heger A."/>
            <person name="Hillier L."/>
            <person name="Hinrichs A.S."/>
            <person name="Holmes I."/>
            <person name="Hoskins R.A."/>
            <person name="Hubisz M.J."/>
            <person name="Hultmark D."/>
            <person name="Huntley M.A."/>
            <person name="Jaffe D.B."/>
            <person name="Jagadeeshan S."/>
            <person name="Jeck W.R."/>
            <person name="Johnson J."/>
            <person name="Jones C.D."/>
            <person name="Jordan W.C."/>
            <person name="Karpen G.H."/>
            <person name="Kataoka E."/>
            <person name="Keightley P.D."/>
            <person name="Kheradpour P."/>
            <person name="Kirkness E.F."/>
            <person name="Koerich L.B."/>
            <person name="Kristiansen K."/>
            <person name="Kudrna D."/>
            <person name="Kulathinal R.J."/>
            <person name="Kumar S."/>
            <person name="Kwok R."/>
            <person name="Lander E."/>
            <person name="Langley C.H."/>
            <person name="Lapoint R."/>
            <person name="Lazzaro B.P."/>
            <person name="Lee S.J."/>
            <person name="Levesque L."/>
            <person name="Li R."/>
            <person name="Lin C.F."/>
            <person name="Lin M.F."/>
            <person name="Lindblad-Toh K."/>
            <person name="Llopart A."/>
            <person name="Long M."/>
            <person name="Low L."/>
            <person name="Lozovsky E."/>
            <person name="Lu J."/>
            <person name="Luo M."/>
            <person name="Machado C.A."/>
            <person name="Makalowski W."/>
            <person name="Marzo M."/>
            <person name="Matsuda M."/>
            <person name="Matzkin L."/>
            <person name="McAllister B."/>
            <person name="McBride C.S."/>
            <person name="McKernan B."/>
            <person name="McKernan K."/>
            <person name="Mendez-Lago M."/>
            <person name="Minx P."/>
            <person name="Mollenhauer M.U."/>
            <person name="Montooth K."/>
            <person name="Mount S.M."/>
            <person name="Mu X."/>
            <person name="Myers E."/>
            <person name="Negre B."/>
            <person name="Newfeld S."/>
            <person name="Nielsen R."/>
            <person name="Noor M.A."/>
            <person name="O'Grady P."/>
            <person name="Pachter L."/>
            <person name="Papaceit M."/>
            <person name="Parisi M.J."/>
            <person name="Parisi M."/>
            <person name="Parts L."/>
            <person name="Pedersen J.S."/>
            <person name="Pesole G."/>
            <person name="Phillippy A.M."/>
            <person name="Ponting C.P."/>
            <person name="Pop M."/>
            <person name="Porcelli D."/>
            <person name="Powell J.R."/>
            <person name="Prohaska S."/>
            <person name="Pruitt K."/>
            <person name="Puig M."/>
            <person name="Quesneville H."/>
            <person name="Ram K.R."/>
            <person name="Rand D."/>
            <person name="Rasmussen M.D."/>
            <person name="Reed L.K."/>
            <person name="Reenan R."/>
            <person name="Reily A."/>
            <person name="Remington K.A."/>
            <person name="Rieger T.T."/>
            <person name="Ritchie M.G."/>
            <person name="Robin C."/>
            <person name="Rogers Y.H."/>
            <person name="Rohde C."/>
            <person name="Rozas J."/>
            <person name="Rubenfield M.J."/>
            <person name="Ruiz A."/>
            <person name="Russo S."/>
            <person name="Salzberg S.L."/>
            <person name="Sanchez-Gracia A."/>
            <person name="Saranga D.J."/>
            <person name="Sato H."/>
            <person name="Schaeffer S.W."/>
            <person name="Schatz M.C."/>
            <person name="Schlenke T."/>
            <person name="Schwartz R."/>
            <person name="Segarra C."/>
            <person name="Singh R.S."/>
            <person name="Sirot L."/>
            <person name="Sirota M."/>
            <person name="Sisneros N.B."/>
            <person name="Smith C.D."/>
            <person name="Smith T.F."/>
            <person name="Spieth J."/>
            <person name="Stage D.E."/>
            <person name="Stark A."/>
            <person name="Stephan W."/>
            <person name="Strausberg R.L."/>
            <person name="Strempel S."/>
            <person name="Sturgill D."/>
            <person name="Sutton G."/>
            <person name="Sutton G.G."/>
            <person name="Tao W."/>
            <person name="Teichmann S."/>
            <person name="Tobari Y.N."/>
            <person name="Tomimura Y."/>
            <person name="Tsolas J.M."/>
            <person name="Valente V.L."/>
            <person name="Venter E."/>
            <person name="Venter J.C."/>
            <person name="Vicario S."/>
            <person name="Vieira F.G."/>
            <person name="Vilella A.J."/>
            <person name="Villasante A."/>
            <person name="Walenz B."/>
            <person name="Wang J."/>
            <person name="Wasserman M."/>
            <person name="Watts T."/>
            <person name="Wilson D."/>
            <person name="Wilson R.K."/>
            <person name="Wing R.A."/>
            <person name="Wolfner M.F."/>
            <person name="Wong A."/>
            <person name="Wong G.K."/>
            <person name="Wu C.I."/>
            <person name="Wu G."/>
            <person name="Yamamoto D."/>
            <person name="Yang H.P."/>
            <person name="Yang S.P."/>
            <person name="Yorke J.A."/>
            <person name="Yoshida K."/>
            <person name="Zdobnov E."/>
            <person name="Zhang P."/>
            <person name="Zhang Y."/>
            <person name="Zimin A.V."/>
            <person name="Baldwin J."/>
            <person name="Abdouelleil A."/>
            <person name="Abdulkadir J."/>
            <person name="Abebe A."/>
            <person name="Abera B."/>
            <person name="Abreu J."/>
            <person name="Acer S.C."/>
            <person name="Aftuck L."/>
            <person name="Alexander A."/>
            <person name="An P."/>
            <person name="Anderson E."/>
            <person name="Anderson S."/>
            <person name="Arachi H."/>
            <person name="Azer M."/>
            <person name="Bachantsang P."/>
            <person name="Barry A."/>
            <person name="Bayul T."/>
            <person name="Berlin A."/>
            <person name="Bessette D."/>
            <person name="Bloom T."/>
            <person name="Blye J."/>
            <person name="Boguslavskiy L."/>
            <person name="Bonnet C."/>
            <person name="Boukhgalter B."/>
            <person name="Bourzgui I."/>
            <person name="Brown A."/>
            <person name="Cahill P."/>
            <person name="Channer S."/>
            <person name="Cheshatsang Y."/>
            <person name="Chuda L."/>
            <person name="Citroen M."/>
            <person name="Collymore A."/>
            <person name="Cooke P."/>
            <person name="Costello M."/>
            <person name="D'Aco K."/>
            <person name="Daza R."/>
            <person name="De Haan G."/>
            <person name="DeGray S."/>
            <person name="DeMaso C."/>
            <person name="Dhargay N."/>
            <person name="Dooley K."/>
            <person name="Dooley E."/>
            <person name="Doricent M."/>
            <person name="Dorje P."/>
            <person name="Dorjee K."/>
            <person name="Dupes A."/>
            <person name="Elong R."/>
            <person name="Falk J."/>
            <person name="Farina A."/>
            <person name="Faro S."/>
            <person name="Ferguson D."/>
            <person name="Fisher S."/>
            <person name="Foley C.D."/>
            <person name="Franke A."/>
            <person name="Friedrich D."/>
            <person name="Gadbois L."/>
            <person name="Gearin G."/>
            <person name="Gearin C.R."/>
            <person name="Giannoukos G."/>
            <person name="Goode T."/>
            <person name="Graham J."/>
            <person name="Grandbois E."/>
            <person name="Grewal S."/>
            <person name="Gyaltsen K."/>
            <person name="Hafez N."/>
            <person name="Hagos B."/>
            <person name="Hall J."/>
            <person name="Henson C."/>
            <person name="Hollinger A."/>
            <person name="Honan T."/>
            <person name="Huard M.D."/>
            <person name="Hughes L."/>
            <person name="Hurhula B."/>
            <person name="Husby M.E."/>
            <person name="Kamat A."/>
            <person name="Kanga B."/>
            <person name="Kashin S."/>
            <person name="Khazanovich D."/>
            <person name="Kisner P."/>
            <person name="Lance K."/>
            <person name="Lara M."/>
            <person name="Lee W."/>
            <person name="Lennon N."/>
            <person name="Letendre F."/>
            <person name="LeVine R."/>
            <person name="Lipovsky A."/>
            <person name="Liu X."/>
            <person name="Liu J."/>
            <person name="Liu S."/>
            <person name="Lokyitsang T."/>
            <person name="Lokyitsang Y."/>
            <person name="Lubonja R."/>
            <person name="Lui A."/>
            <person name="MacDonald P."/>
            <person name="Magnisalis V."/>
            <person name="Maru K."/>
            <person name="Matthews C."/>
            <person name="McCusker W."/>
            <person name="McDonough S."/>
            <person name="Mehta T."/>
            <person name="Meldrim J."/>
            <person name="Meneus L."/>
            <person name="Mihai O."/>
            <person name="Mihalev A."/>
            <person name="Mihova T."/>
            <person name="Mittelman R."/>
            <person name="Mlenga V."/>
            <person name="Montmayeur A."/>
            <person name="Mulrain L."/>
            <person name="Navidi A."/>
            <person name="Naylor J."/>
            <person name="Negash T."/>
            <person name="Nguyen T."/>
            <person name="Nguyen N."/>
            <person name="Nicol R."/>
            <person name="Norbu C."/>
            <person name="Norbu N."/>
            <person name="Novod N."/>
            <person name="O'Neill B."/>
            <person name="Osman S."/>
            <person name="Markiewicz E."/>
            <person name="Oyono O.L."/>
            <person name="Patti C."/>
            <person name="Phunkhang P."/>
            <person name="Pierre F."/>
            <person name="Priest M."/>
            <person name="Raghuraman S."/>
            <person name="Rege F."/>
            <person name="Reyes R."/>
            <person name="Rise C."/>
            <person name="Rogov P."/>
            <person name="Ross K."/>
            <person name="Ryan E."/>
            <person name="Settipalli S."/>
            <person name="Shea T."/>
            <person name="Sherpa N."/>
            <person name="Shi L."/>
            <person name="Shih D."/>
            <person name="Sparrow T."/>
            <person name="Spaulding J."/>
            <person name="Stalker J."/>
            <person name="Stange-Thomann N."/>
            <person name="Stavropoulos S."/>
            <person name="Stone C."/>
            <person name="Strader C."/>
            <person name="Tesfaye S."/>
            <person name="Thomson T."/>
            <person name="Thoulutsang Y."/>
            <person name="Thoulutsang D."/>
            <person name="Topham K."/>
            <person name="Topping I."/>
            <person name="Tsamla T."/>
            <person name="Vassiliev H."/>
            <person name="Vo A."/>
            <person name="Wangchuk T."/>
            <person name="Wangdi T."/>
            <person name="Weiand M."/>
            <person name="Wilkinson J."/>
            <person name="Wilson A."/>
            <person name="Yadav S."/>
            <person name="Young G."/>
            <person name="Yu Q."/>
            <person name="Zembek L."/>
            <person name="Zhong D."/>
            <person name="Zimmer A."/>
            <person name="Zwirko Z."/>
            <person name="Jaffe D.B."/>
            <person name="Alvarez P."/>
            <person name="Brockman W."/>
            <person name="Butler J."/>
            <person name="Chin C."/>
            <person name="Gnerre S."/>
            <person name="Grabherr M."/>
            <person name="Kleber M."/>
            <person name="Mauceli E."/>
            <person name="MacCallum I."/>
        </authorList>
    </citation>
    <scope>NUCLEOTIDE SEQUENCE [LARGE SCALE GENOMIC DNA]</scope>
    <source>
        <strain evidence="2">Tucson 14024-0371.13</strain>
    </source>
</reference>
<dbReference type="InParanoid" id="B3MFS5"/>
<proteinExistence type="predicted"/>
<evidence type="ECO:0000313" key="1">
    <source>
        <dbReference type="EMBL" id="EDV37765.2"/>
    </source>
</evidence>